<accession>A0A183AHR9</accession>
<feature type="region of interest" description="Disordered" evidence="1">
    <location>
        <begin position="106"/>
        <end position="162"/>
    </location>
</feature>
<sequence>MKSKILELLLITIFVSVVVAENCEEVTASTETKSFVVKSGGKECQYRVKPNSGKPVKVFVNSTSGTNCVNVVIGDKSESLCPTGPTTEVLSSTAIDVSAETVTNTTAAASTTVAPVTTPSPSPTPPGNKNESEEAESGRNPKGKVPTSPAGESVQNHDNENEHKVADKTAAVQLLENRAAPSVKLVRQTRDASTSAGPNDVTVYYMLGE</sequence>
<evidence type="ECO:0000313" key="3">
    <source>
        <dbReference type="EMBL" id="VDP78541.1"/>
    </source>
</evidence>
<evidence type="ECO:0000313" key="5">
    <source>
        <dbReference type="WBParaSite" id="ECPE_0000651701-mRNA-1"/>
    </source>
</evidence>
<proteinExistence type="predicted"/>
<feature type="chain" id="PRO_5043138079" evidence="2">
    <location>
        <begin position="21"/>
        <end position="209"/>
    </location>
</feature>
<feature type="signal peptide" evidence="2">
    <location>
        <begin position="1"/>
        <end position="20"/>
    </location>
</feature>
<feature type="compositionally biased region" description="Basic and acidic residues" evidence="1">
    <location>
        <begin position="130"/>
        <end position="139"/>
    </location>
</feature>
<dbReference type="AlphaFoldDB" id="A0A183AHR9"/>
<reference evidence="5" key="1">
    <citation type="submission" date="2016-06" db="UniProtKB">
        <authorList>
            <consortium name="WormBaseParasite"/>
        </authorList>
    </citation>
    <scope>IDENTIFICATION</scope>
</reference>
<keyword evidence="2" id="KW-0732">Signal</keyword>
<dbReference type="WBParaSite" id="ECPE_0000651701-mRNA-1">
    <property type="protein sequence ID" value="ECPE_0000651701-mRNA-1"/>
    <property type="gene ID" value="ECPE_0000651701"/>
</dbReference>
<dbReference type="Proteomes" id="UP000272942">
    <property type="component" value="Unassembled WGS sequence"/>
</dbReference>
<reference evidence="3 4" key="2">
    <citation type="submission" date="2018-11" db="EMBL/GenBank/DDBJ databases">
        <authorList>
            <consortium name="Pathogen Informatics"/>
        </authorList>
    </citation>
    <scope>NUCLEOTIDE SEQUENCE [LARGE SCALE GENOMIC DNA]</scope>
    <source>
        <strain evidence="3 4">Egypt</strain>
    </source>
</reference>
<feature type="compositionally biased region" description="Low complexity" evidence="1">
    <location>
        <begin position="106"/>
        <end position="117"/>
    </location>
</feature>
<gene>
    <name evidence="3" type="ORF">ECPE_LOCUS6504</name>
</gene>
<evidence type="ECO:0000256" key="1">
    <source>
        <dbReference type="SAM" id="MobiDB-lite"/>
    </source>
</evidence>
<name>A0A183AHR9_9TREM</name>
<evidence type="ECO:0000256" key="2">
    <source>
        <dbReference type="SAM" id="SignalP"/>
    </source>
</evidence>
<evidence type="ECO:0000313" key="4">
    <source>
        <dbReference type="Proteomes" id="UP000272942"/>
    </source>
</evidence>
<organism evidence="5">
    <name type="scientific">Echinostoma caproni</name>
    <dbReference type="NCBI Taxonomy" id="27848"/>
    <lineage>
        <taxon>Eukaryota</taxon>
        <taxon>Metazoa</taxon>
        <taxon>Spiralia</taxon>
        <taxon>Lophotrochozoa</taxon>
        <taxon>Platyhelminthes</taxon>
        <taxon>Trematoda</taxon>
        <taxon>Digenea</taxon>
        <taxon>Plagiorchiida</taxon>
        <taxon>Echinostomata</taxon>
        <taxon>Echinostomatoidea</taxon>
        <taxon>Echinostomatidae</taxon>
        <taxon>Echinostoma</taxon>
    </lineage>
</organism>
<protein>
    <submittedName>
        <fullName evidence="5">MSP domain-containing protein</fullName>
    </submittedName>
</protein>
<keyword evidence="4" id="KW-1185">Reference proteome</keyword>
<dbReference type="EMBL" id="UZAN01043513">
    <property type="protein sequence ID" value="VDP78541.1"/>
    <property type="molecule type" value="Genomic_DNA"/>
</dbReference>